<dbReference type="NCBIfam" id="TIGR00401">
    <property type="entry name" value="msrA"/>
    <property type="match status" value="1"/>
</dbReference>
<evidence type="ECO:0000313" key="7">
    <source>
        <dbReference type="Proteomes" id="UP000016943"/>
    </source>
</evidence>
<dbReference type="Proteomes" id="UP000016943">
    <property type="component" value="Chromosome"/>
</dbReference>
<comment type="similarity">
    <text evidence="4">Belongs to the MsrA Met sulfoxide reductase family.</text>
</comment>
<proteinExistence type="inferred from homology"/>
<dbReference type="InterPro" id="IPR002569">
    <property type="entry name" value="Met_Sox_Rdtase_MsrA_dom"/>
</dbReference>
<comment type="catalytic activity">
    <reaction evidence="2 4">
        <text>L-methionyl-[protein] + [thioredoxin]-disulfide + H2O = L-methionyl-(S)-S-oxide-[protein] + [thioredoxin]-dithiol</text>
        <dbReference type="Rhea" id="RHEA:14217"/>
        <dbReference type="Rhea" id="RHEA-COMP:10698"/>
        <dbReference type="Rhea" id="RHEA-COMP:10700"/>
        <dbReference type="Rhea" id="RHEA-COMP:12313"/>
        <dbReference type="Rhea" id="RHEA-COMP:12315"/>
        <dbReference type="ChEBI" id="CHEBI:15377"/>
        <dbReference type="ChEBI" id="CHEBI:16044"/>
        <dbReference type="ChEBI" id="CHEBI:29950"/>
        <dbReference type="ChEBI" id="CHEBI:44120"/>
        <dbReference type="ChEBI" id="CHEBI:50058"/>
        <dbReference type="EC" id="1.8.4.11"/>
    </reaction>
</comment>
<dbReference type="AlphaFoldDB" id="U3GWN5"/>
<sequence>MGCFWGAEKLFWETPGVTDTQVGYAGGRTSNPSYRAVCSGSTGHAEVVRVRFDPQVTSLEDLVVLALENHDPTQGNRQGADIGTQYRSVFFLPTSDDAATVERILDAYGKQLAQQGYGPITTQVVLMDQAGTGFWSAEDYHQRYLEKNPGGYCPHHGTGVCYVR</sequence>
<dbReference type="KEGG" id="caz:CARG_09345"/>
<dbReference type="HOGENOM" id="CLU_031040_10_3_11"/>
<dbReference type="EC" id="1.8.4.11" evidence="4"/>
<protein>
    <recommendedName>
        <fullName evidence="4">Peptide methionine sulfoxide reductase MsrA</fullName>
        <shortName evidence="4">Protein-methionine-S-oxide reductase</shortName>
        <ecNumber evidence="4">1.8.4.11</ecNumber>
    </recommendedName>
    <alternativeName>
        <fullName evidence="4">Peptide-methionine (S)-S-oxide reductase</fullName>
        <shortName evidence="4">Peptide Met(O) reductase</shortName>
    </alternativeName>
</protein>
<feature type="active site" evidence="4">
    <location>
        <position position="3"/>
    </location>
</feature>
<evidence type="ECO:0000259" key="5">
    <source>
        <dbReference type="Pfam" id="PF01625"/>
    </source>
</evidence>
<comment type="catalytic activity">
    <reaction evidence="3 4">
        <text>[thioredoxin]-disulfide + L-methionine + H2O = L-methionine (S)-S-oxide + [thioredoxin]-dithiol</text>
        <dbReference type="Rhea" id="RHEA:19993"/>
        <dbReference type="Rhea" id="RHEA-COMP:10698"/>
        <dbReference type="Rhea" id="RHEA-COMP:10700"/>
        <dbReference type="ChEBI" id="CHEBI:15377"/>
        <dbReference type="ChEBI" id="CHEBI:29950"/>
        <dbReference type="ChEBI" id="CHEBI:50058"/>
        <dbReference type="ChEBI" id="CHEBI:57844"/>
        <dbReference type="ChEBI" id="CHEBI:58772"/>
        <dbReference type="EC" id="1.8.4.11"/>
    </reaction>
</comment>
<evidence type="ECO:0000256" key="2">
    <source>
        <dbReference type="ARBA" id="ARBA00047806"/>
    </source>
</evidence>
<keyword evidence="7" id="KW-1185">Reference proteome</keyword>
<dbReference type="eggNOG" id="COG0225">
    <property type="taxonomic scope" value="Bacteria"/>
</dbReference>
<dbReference type="Pfam" id="PF01625">
    <property type="entry name" value="PMSR"/>
    <property type="match status" value="1"/>
</dbReference>
<dbReference type="EMBL" id="CP006365">
    <property type="protein sequence ID" value="AGU15965.1"/>
    <property type="molecule type" value="Genomic_DNA"/>
</dbReference>
<gene>
    <name evidence="4" type="primary">msrA</name>
    <name evidence="6" type="ORF">CARG_09345</name>
</gene>
<dbReference type="GO" id="GO:0033744">
    <property type="term" value="F:L-methionine:thioredoxin-disulfide S-oxidoreductase activity"/>
    <property type="evidence" value="ECO:0007669"/>
    <property type="project" value="RHEA"/>
</dbReference>
<dbReference type="GO" id="GO:0008113">
    <property type="term" value="F:peptide-methionine (S)-S-oxide reductase activity"/>
    <property type="evidence" value="ECO:0007669"/>
    <property type="project" value="UniProtKB-UniRule"/>
</dbReference>
<dbReference type="PANTHER" id="PTHR42799:SF2">
    <property type="entry name" value="MITOCHONDRIAL PEPTIDE METHIONINE SULFOXIDE REDUCTASE"/>
    <property type="match status" value="1"/>
</dbReference>
<organism evidence="6 7">
    <name type="scientific">Corynebacterium argentoratense DSM 44202</name>
    <dbReference type="NCBI Taxonomy" id="1348662"/>
    <lineage>
        <taxon>Bacteria</taxon>
        <taxon>Bacillati</taxon>
        <taxon>Actinomycetota</taxon>
        <taxon>Actinomycetes</taxon>
        <taxon>Mycobacteriales</taxon>
        <taxon>Corynebacteriaceae</taxon>
        <taxon>Corynebacterium</taxon>
    </lineage>
</organism>
<dbReference type="GO" id="GO:0034599">
    <property type="term" value="P:cellular response to oxidative stress"/>
    <property type="evidence" value="ECO:0007669"/>
    <property type="project" value="TreeGrafter"/>
</dbReference>
<accession>U3GWN5</accession>
<dbReference type="GO" id="GO:0005737">
    <property type="term" value="C:cytoplasm"/>
    <property type="evidence" value="ECO:0007669"/>
    <property type="project" value="TreeGrafter"/>
</dbReference>
<dbReference type="PANTHER" id="PTHR42799">
    <property type="entry name" value="MITOCHONDRIAL PEPTIDE METHIONINE SULFOXIDE REDUCTASE"/>
    <property type="match status" value="1"/>
</dbReference>
<dbReference type="SUPFAM" id="SSF55068">
    <property type="entry name" value="Peptide methionine sulfoxide reductase"/>
    <property type="match status" value="1"/>
</dbReference>
<evidence type="ECO:0000256" key="1">
    <source>
        <dbReference type="ARBA" id="ARBA00023002"/>
    </source>
</evidence>
<dbReference type="HAMAP" id="MF_01401">
    <property type="entry name" value="MsrA"/>
    <property type="match status" value="1"/>
</dbReference>
<name>U3GWN5_9CORY</name>
<dbReference type="PATRIC" id="fig|1348662.3.peg.1848"/>
<evidence type="ECO:0000313" key="6">
    <source>
        <dbReference type="EMBL" id="AGU15965.1"/>
    </source>
</evidence>
<reference evidence="6 7" key="1">
    <citation type="journal article" date="2013" name="Genome Announc.">
        <title>Whole-Genome Sequence of the Clinical Strain Corynebacterium argentoratense DSM 44202, Isolated from a Human Throat Specimen.</title>
        <authorList>
            <person name="Bomholt C."/>
            <person name="Glaub A."/>
            <person name="Gravermann K."/>
            <person name="Albersmeier A."/>
            <person name="Brinkrolf K."/>
            <person name="Ruckert C."/>
            <person name="Tauch A."/>
        </authorList>
    </citation>
    <scope>NUCLEOTIDE SEQUENCE [LARGE SCALE GENOMIC DNA]</scope>
    <source>
        <strain evidence="6">DSM 44202</strain>
    </source>
</reference>
<dbReference type="Gene3D" id="3.30.1060.10">
    <property type="entry name" value="Peptide methionine sulphoxide reductase MsrA"/>
    <property type="match status" value="1"/>
</dbReference>
<comment type="function">
    <text evidence="4">Has an important function as a repair enzyme for proteins that have been inactivated by oxidation. Catalyzes the reversible oxidation-reduction of methionine sulfoxide in proteins to methionine.</text>
</comment>
<evidence type="ECO:0000256" key="4">
    <source>
        <dbReference type="HAMAP-Rule" id="MF_01401"/>
    </source>
</evidence>
<dbReference type="InterPro" id="IPR050162">
    <property type="entry name" value="MsrA_MetSO_reductase"/>
</dbReference>
<keyword evidence="1 4" id="KW-0560">Oxidoreductase</keyword>
<evidence type="ECO:0000256" key="3">
    <source>
        <dbReference type="ARBA" id="ARBA00048782"/>
    </source>
</evidence>
<dbReference type="InterPro" id="IPR036509">
    <property type="entry name" value="Met_Sox_Rdtase_MsrA_sf"/>
</dbReference>
<dbReference type="STRING" id="1348662.CARG_09345"/>
<feature type="domain" description="Peptide methionine sulphoxide reductase MsrA" evidence="5">
    <location>
        <begin position="1"/>
        <end position="153"/>
    </location>
</feature>